<dbReference type="PANTHER" id="PTHR45093">
    <property type="entry name" value="TRANSCRIPTION ACTIVATOR MSS11"/>
    <property type="match status" value="1"/>
</dbReference>
<feature type="region of interest" description="Disordered" evidence="3">
    <location>
        <begin position="335"/>
        <end position="356"/>
    </location>
</feature>
<comment type="caution">
    <text evidence="4">The sequence shown here is derived from an EMBL/GenBank/DDBJ whole genome shotgun (WGS) entry which is preliminary data.</text>
</comment>
<comment type="subcellular location">
    <subcellularLocation>
        <location evidence="1">Nucleus</location>
    </subcellularLocation>
</comment>
<accession>A0A813HJV9</accession>
<dbReference type="Proteomes" id="UP000654075">
    <property type="component" value="Unassembled WGS sequence"/>
</dbReference>
<dbReference type="OrthoDB" id="433151at2759"/>
<dbReference type="AlphaFoldDB" id="A0A813HJV9"/>
<keyword evidence="5" id="KW-1185">Reference proteome</keyword>
<protein>
    <submittedName>
        <fullName evidence="4">Uncharacterized protein</fullName>
    </submittedName>
</protein>
<feature type="region of interest" description="Disordered" evidence="3">
    <location>
        <begin position="422"/>
        <end position="461"/>
    </location>
</feature>
<gene>
    <name evidence="4" type="ORF">PGLA1383_LOCUS53473</name>
</gene>
<proteinExistence type="predicted"/>
<dbReference type="OMA" id="DTAWFER"/>
<organism evidence="4 5">
    <name type="scientific">Polarella glacialis</name>
    <name type="common">Dinoflagellate</name>
    <dbReference type="NCBI Taxonomy" id="89957"/>
    <lineage>
        <taxon>Eukaryota</taxon>
        <taxon>Sar</taxon>
        <taxon>Alveolata</taxon>
        <taxon>Dinophyceae</taxon>
        <taxon>Suessiales</taxon>
        <taxon>Suessiaceae</taxon>
        <taxon>Polarella</taxon>
    </lineage>
</organism>
<feature type="compositionally biased region" description="Low complexity" evidence="3">
    <location>
        <begin position="335"/>
        <end position="350"/>
    </location>
</feature>
<feature type="compositionally biased region" description="Low complexity" evidence="3">
    <location>
        <begin position="248"/>
        <end position="262"/>
    </location>
</feature>
<evidence type="ECO:0000313" key="4">
    <source>
        <dbReference type="EMBL" id="CAE8638277.1"/>
    </source>
</evidence>
<feature type="compositionally biased region" description="Low complexity" evidence="3">
    <location>
        <begin position="139"/>
        <end position="186"/>
    </location>
</feature>
<evidence type="ECO:0000256" key="1">
    <source>
        <dbReference type="ARBA" id="ARBA00004123"/>
    </source>
</evidence>
<evidence type="ECO:0000256" key="2">
    <source>
        <dbReference type="ARBA" id="ARBA00023242"/>
    </source>
</evidence>
<evidence type="ECO:0000256" key="3">
    <source>
        <dbReference type="SAM" id="MobiDB-lite"/>
    </source>
</evidence>
<evidence type="ECO:0000313" key="5">
    <source>
        <dbReference type="Proteomes" id="UP000654075"/>
    </source>
</evidence>
<reference evidence="4" key="1">
    <citation type="submission" date="2021-02" db="EMBL/GenBank/DDBJ databases">
        <authorList>
            <person name="Dougan E. K."/>
            <person name="Rhodes N."/>
            <person name="Thang M."/>
            <person name="Chan C."/>
        </authorList>
    </citation>
    <scope>NUCLEOTIDE SEQUENCE</scope>
</reference>
<name>A0A813HJV9_POLGL</name>
<sequence>MALRFSPRPSLARCLGRRLSAAPSSTSLARLPNAAGVLEGLRSTSSSSWHAMPVPAPQREREVRSACSALVESVQAGDTAWFERVVLQLRGVLSERQSEGAASTAAASATPAGRVSSFPTAAVRGGWEAGIETPPPRLAAPTPLQQQQQPLPQQQQQPLPQQQRHLQQQQQQQQQHQHQQQQQQQHLPPPPTRRVQASPLSIPAVEEPPWLEALMLLERAASMPTSRVHERPPSAAVRSTGNLPPPKSAFSSPRPARSLPSSERPKPIPASGYFPALVDAPAESEADLSEADASRLQDYLTSFGANEAFEEEDPAWARAIRLLEAVPVLRSRQTAVAAKAPSSASRAPSSEHAEEDAAMARYSKLLGGGASAPVAGAEDPKKAVRMRSYGNLLQEAERSASSAAPGASLRDLRFGGAASRATATSAGVGPGSEAEAPKSTFPLAAPPPAAKPPSSGSRAKALDDPLTQAVGRGRLVPSVPRPPVAPDDLEALEDAGLRKEDFVWSEHDFNDGDMENKRVLKGFTKEFKQMAADTPDGLRNPRLLTAALDLALACVKCYELDKADAIYRRAIGECRRRGLPWDVKCIQDMATLRCKQHRQADAAELLEELATKADSDKFSDNSTPAPSHLHQPWYSVQPAQAV</sequence>
<dbReference type="GO" id="GO:0005634">
    <property type="term" value="C:nucleus"/>
    <property type="evidence" value="ECO:0007669"/>
    <property type="project" value="UniProtKB-SubCell"/>
</dbReference>
<dbReference type="EMBL" id="CAJNNV010031905">
    <property type="protein sequence ID" value="CAE8638277.1"/>
    <property type="molecule type" value="Genomic_DNA"/>
</dbReference>
<feature type="region of interest" description="Disordered" evidence="3">
    <location>
        <begin position="127"/>
        <end position="197"/>
    </location>
</feature>
<feature type="region of interest" description="Disordered" evidence="3">
    <location>
        <begin position="225"/>
        <end position="274"/>
    </location>
</feature>
<dbReference type="PANTHER" id="PTHR45093:SF2">
    <property type="entry name" value="LISH DOMAIN-CONTAINING PROTEIN"/>
    <property type="match status" value="1"/>
</dbReference>
<keyword evidence="2" id="KW-0539">Nucleus</keyword>